<evidence type="ECO:0000313" key="12">
    <source>
        <dbReference type="Proteomes" id="UP001303373"/>
    </source>
</evidence>
<gene>
    <name evidence="11" type="ORF">R9X50_00671200</name>
</gene>
<dbReference type="InterPro" id="IPR050360">
    <property type="entry name" value="MFS_Sugar_Transporters"/>
</dbReference>
<dbReference type="PANTHER" id="PTHR48022:SF64">
    <property type="entry name" value="MAJOR FACILITATOR SUPERFAMILY (MFS) PROFILE DOMAIN-CONTAINING PROTEIN"/>
    <property type="match status" value="1"/>
</dbReference>
<feature type="transmembrane region" description="Helical" evidence="9">
    <location>
        <begin position="127"/>
        <end position="147"/>
    </location>
</feature>
<dbReference type="Proteomes" id="UP001303373">
    <property type="component" value="Chromosome 11"/>
</dbReference>
<feature type="transmembrane region" description="Helical" evidence="9">
    <location>
        <begin position="377"/>
        <end position="396"/>
    </location>
</feature>
<feature type="transmembrane region" description="Helical" evidence="9">
    <location>
        <begin position="71"/>
        <end position="94"/>
    </location>
</feature>
<evidence type="ECO:0000256" key="2">
    <source>
        <dbReference type="ARBA" id="ARBA00010992"/>
    </source>
</evidence>
<feature type="transmembrane region" description="Helical" evidence="9">
    <location>
        <begin position="447"/>
        <end position="466"/>
    </location>
</feature>
<evidence type="ECO:0000256" key="9">
    <source>
        <dbReference type="SAM" id="Phobius"/>
    </source>
</evidence>
<proteinExistence type="inferred from homology"/>
<dbReference type="PROSITE" id="PS50850">
    <property type="entry name" value="MFS"/>
    <property type="match status" value="1"/>
</dbReference>
<feature type="transmembrane region" description="Helical" evidence="9">
    <location>
        <begin position="347"/>
        <end position="365"/>
    </location>
</feature>
<keyword evidence="12" id="KW-1185">Reference proteome</keyword>
<feature type="transmembrane region" description="Helical" evidence="9">
    <location>
        <begin position="319"/>
        <end position="340"/>
    </location>
</feature>
<protein>
    <recommendedName>
        <fullName evidence="10">Major facilitator superfamily (MFS) profile domain-containing protein</fullName>
    </recommendedName>
</protein>
<evidence type="ECO:0000256" key="4">
    <source>
        <dbReference type="ARBA" id="ARBA00022692"/>
    </source>
</evidence>
<organism evidence="11 12">
    <name type="scientific">Acrodontium crateriforme</name>
    <dbReference type="NCBI Taxonomy" id="150365"/>
    <lineage>
        <taxon>Eukaryota</taxon>
        <taxon>Fungi</taxon>
        <taxon>Dikarya</taxon>
        <taxon>Ascomycota</taxon>
        <taxon>Pezizomycotina</taxon>
        <taxon>Dothideomycetes</taxon>
        <taxon>Dothideomycetidae</taxon>
        <taxon>Mycosphaerellales</taxon>
        <taxon>Teratosphaeriaceae</taxon>
        <taxon>Acrodontium</taxon>
    </lineage>
</organism>
<dbReference type="GO" id="GO:0005351">
    <property type="term" value="F:carbohydrate:proton symporter activity"/>
    <property type="evidence" value="ECO:0007669"/>
    <property type="project" value="TreeGrafter"/>
</dbReference>
<accession>A0AAQ3M8U9</accession>
<dbReference type="FunFam" id="1.20.1250.20:FF:000117">
    <property type="entry name" value="MFS hexose transporter"/>
    <property type="match status" value="1"/>
</dbReference>
<dbReference type="NCBIfam" id="TIGR00879">
    <property type="entry name" value="SP"/>
    <property type="match status" value="1"/>
</dbReference>
<keyword evidence="3 7" id="KW-0813">Transport</keyword>
<dbReference type="InterPro" id="IPR036259">
    <property type="entry name" value="MFS_trans_sf"/>
</dbReference>
<dbReference type="InterPro" id="IPR020846">
    <property type="entry name" value="MFS_dom"/>
</dbReference>
<feature type="compositionally biased region" description="Basic and acidic residues" evidence="8">
    <location>
        <begin position="509"/>
        <end position="527"/>
    </location>
</feature>
<evidence type="ECO:0000313" key="11">
    <source>
        <dbReference type="EMBL" id="WPH03829.1"/>
    </source>
</evidence>
<reference evidence="11 12" key="1">
    <citation type="submission" date="2023-11" db="EMBL/GenBank/DDBJ databases">
        <title>An acidophilic fungus is an integral part of prey digestion in a carnivorous sundew plant.</title>
        <authorList>
            <person name="Tsai I.J."/>
        </authorList>
    </citation>
    <scope>NUCLEOTIDE SEQUENCE [LARGE SCALE GENOMIC DNA]</scope>
    <source>
        <strain evidence="11">169a</strain>
    </source>
</reference>
<dbReference type="SUPFAM" id="SSF103473">
    <property type="entry name" value="MFS general substrate transporter"/>
    <property type="match status" value="1"/>
</dbReference>
<keyword evidence="5 9" id="KW-1133">Transmembrane helix</keyword>
<feature type="domain" description="Major facilitator superfamily (MFS) profile" evidence="10">
    <location>
        <begin position="33"/>
        <end position="470"/>
    </location>
</feature>
<dbReference type="GO" id="GO:0016020">
    <property type="term" value="C:membrane"/>
    <property type="evidence" value="ECO:0007669"/>
    <property type="project" value="UniProtKB-SubCell"/>
</dbReference>
<dbReference type="Gene3D" id="1.20.1250.20">
    <property type="entry name" value="MFS general substrate transporter like domains"/>
    <property type="match status" value="1"/>
</dbReference>
<dbReference type="EMBL" id="CP138590">
    <property type="protein sequence ID" value="WPH03829.1"/>
    <property type="molecule type" value="Genomic_DNA"/>
</dbReference>
<feature type="transmembrane region" description="Helical" evidence="9">
    <location>
        <begin position="281"/>
        <end position="299"/>
    </location>
</feature>
<evidence type="ECO:0000256" key="5">
    <source>
        <dbReference type="ARBA" id="ARBA00022989"/>
    </source>
</evidence>
<comment type="subcellular location">
    <subcellularLocation>
        <location evidence="1">Membrane</location>
        <topology evidence="1">Multi-pass membrane protein</topology>
    </subcellularLocation>
</comment>
<evidence type="ECO:0000256" key="1">
    <source>
        <dbReference type="ARBA" id="ARBA00004141"/>
    </source>
</evidence>
<dbReference type="Pfam" id="PF00083">
    <property type="entry name" value="Sugar_tr"/>
    <property type="match status" value="1"/>
</dbReference>
<feature type="transmembrane region" description="Helical" evidence="9">
    <location>
        <begin position="101"/>
        <end position="121"/>
    </location>
</feature>
<feature type="region of interest" description="Disordered" evidence="8">
    <location>
        <begin position="505"/>
        <end position="527"/>
    </location>
</feature>
<evidence type="ECO:0000256" key="7">
    <source>
        <dbReference type="RuleBase" id="RU003346"/>
    </source>
</evidence>
<evidence type="ECO:0000256" key="8">
    <source>
        <dbReference type="SAM" id="MobiDB-lite"/>
    </source>
</evidence>
<name>A0AAQ3M8U9_9PEZI</name>
<feature type="transmembrane region" description="Helical" evidence="9">
    <location>
        <begin position="417"/>
        <end position="435"/>
    </location>
</feature>
<comment type="similarity">
    <text evidence="2 7">Belongs to the major facilitator superfamily. Sugar transporter (TC 2.A.1.1) family.</text>
</comment>
<evidence type="ECO:0000256" key="3">
    <source>
        <dbReference type="ARBA" id="ARBA00022448"/>
    </source>
</evidence>
<dbReference type="PANTHER" id="PTHR48022">
    <property type="entry name" value="PLASTIDIC GLUCOSE TRANSPORTER 4"/>
    <property type="match status" value="1"/>
</dbReference>
<keyword evidence="4 9" id="KW-0812">Transmembrane</keyword>
<evidence type="ECO:0000259" key="10">
    <source>
        <dbReference type="PROSITE" id="PS50850"/>
    </source>
</evidence>
<feature type="transmembrane region" description="Helical" evidence="9">
    <location>
        <begin position="159"/>
        <end position="180"/>
    </location>
</feature>
<keyword evidence="6 9" id="KW-0472">Membrane</keyword>
<evidence type="ECO:0000256" key="6">
    <source>
        <dbReference type="ARBA" id="ARBA00023136"/>
    </source>
</evidence>
<dbReference type="InterPro" id="IPR003663">
    <property type="entry name" value="Sugar/inositol_transpt"/>
</dbReference>
<sequence length="527" mass="59309">MDRPTKDTFRLAGREFPAVTWYKDPALRKTYICLMFVVITSATNGYDGSMVNGLQSLSYWQNYFNHPSGSILGLFNCIMSVGSLVALPVVPYIADYLGRRWGIIIGCLIMILGVILQSISINFRMFIAARFFLGFGIAIAHGASPLLITELVHPQHRAIFTTIYNTTWYAGSIVAAWLTYGTLRIESNWSWRIPSIVQAFPSLLQLAFVWFVPESPRFMVAHGYVEKAHKTLADVHANGDMNDEVVLLEIQEIKDTLKLEQEIEGNGWMQLIKTKGNRKRLVILLSIGLFSQWSGNGVASYYLNIVLTNIGVKDGSTQLIINGTLQILNLIVAVGQCFVVDRIGRRPLFLISTTGMLGTWIVWTICSAEYAKHKNVAAAHAVIAMIYIYYCFYNLAYSGMLVGYSAEILPYNIRAKGLTIMFLMVDIALFFNQYVNPIALKHLDWKYYIVYCAWLGVELAVVYFFYIETRYTPLEEIAKHFDGDVALVGGAAATHKAQILAAEMGGFDGTDHPDRREKDLEVEQREI</sequence>
<dbReference type="AlphaFoldDB" id="A0AAQ3M8U9"/>
<dbReference type="InterPro" id="IPR005828">
    <property type="entry name" value="MFS_sugar_transport-like"/>
</dbReference>